<accession>A0A819W070</accession>
<evidence type="ECO:0000256" key="1">
    <source>
        <dbReference type="SAM" id="MobiDB-lite"/>
    </source>
</evidence>
<comment type="caution">
    <text evidence="2">The sequence shown here is derived from an EMBL/GenBank/DDBJ whole genome shotgun (WGS) entry which is preliminary data.</text>
</comment>
<sequence>MNLVNIAKHLLHLTQLEFCSEDSPTSADEIFASQQLFEILKTFKDGYFHELYPYQSLNFHDEYDESTEEEDSADGEESTDEEQNTGDFDENESLEIQTNFTLEEVEKIVEWVDEHPNYKFASIKNRFRKEKENEFGKRVEKDLIVPPNVVVRASKSGKSSNEKHRIF</sequence>
<evidence type="ECO:0000313" key="3">
    <source>
        <dbReference type="Proteomes" id="UP000663836"/>
    </source>
</evidence>
<reference evidence="2" key="1">
    <citation type="submission" date="2021-02" db="EMBL/GenBank/DDBJ databases">
        <authorList>
            <person name="Nowell W R."/>
        </authorList>
    </citation>
    <scope>NUCLEOTIDE SEQUENCE</scope>
</reference>
<protein>
    <submittedName>
        <fullName evidence="2">Uncharacterized protein</fullName>
    </submittedName>
</protein>
<evidence type="ECO:0000313" key="2">
    <source>
        <dbReference type="EMBL" id="CAF4116239.1"/>
    </source>
</evidence>
<dbReference type="AlphaFoldDB" id="A0A819W070"/>
<proteinExistence type="predicted"/>
<feature type="compositionally biased region" description="Acidic residues" evidence="1">
    <location>
        <begin position="63"/>
        <end position="93"/>
    </location>
</feature>
<name>A0A819W070_9BILA</name>
<gene>
    <name evidence="2" type="ORF">JBS370_LOCUS32425</name>
</gene>
<dbReference type="EMBL" id="CAJOBD010008586">
    <property type="protein sequence ID" value="CAF4116239.1"/>
    <property type="molecule type" value="Genomic_DNA"/>
</dbReference>
<organism evidence="2 3">
    <name type="scientific">Rotaria sordida</name>
    <dbReference type="NCBI Taxonomy" id="392033"/>
    <lineage>
        <taxon>Eukaryota</taxon>
        <taxon>Metazoa</taxon>
        <taxon>Spiralia</taxon>
        <taxon>Gnathifera</taxon>
        <taxon>Rotifera</taxon>
        <taxon>Eurotatoria</taxon>
        <taxon>Bdelloidea</taxon>
        <taxon>Philodinida</taxon>
        <taxon>Philodinidae</taxon>
        <taxon>Rotaria</taxon>
    </lineage>
</organism>
<feature type="region of interest" description="Disordered" evidence="1">
    <location>
        <begin position="63"/>
        <end position="95"/>
    </location>
</feature>
<dbReference type="Proteomes" id="UP000663836">
    <property type="component" value="Unassembled WGS sequence"/>
</dbReference>